<feature type="compositionally biased region" description="Polar residues" evidence="1">
    <location>
        <begin position="74"/>
        <end position="83"/>
    </location>
</feature>
<feature type="compositionally biased region" description="Polar residues" evidence="1">
    <location>
        <begin position="1082"/>
        <end position="1092"/>
    </location>
</feature>
<feature type="region of interest" description="Disordered" evidence="1">
    <location>
        <begin position="25"/>
        <end position="83"/>
    </location>
</feature>
<evidence type="ECO:0000313" key="2">
    <source>
        <dbReference type="EMBL" id="KAK4540129.1"/>
    </source>
</evidence>
<name>A0AAV9J5K8_9PEZI</name>
<dbReference type="Proteomes" id="UP001324427">
    <property type="component" value="Unassembled WGS sequence"/>
</dbReference>
<reference evidence="2 3" key="1">
    <citation type="submission" date="2021-11" db="EMBL/GenBank/DDBJ databases">
        <title>Black yeast isolated from Biological Soil Crust.</title>
        <authorList>
            <person name="Kurbessoian T."/>
        </authorList>
    </citation>
    <scope>NUCLEOTIDE SEQUENCE [LARGE SCALE GENOMIC DNA]</scope>
    <source>
        <strain evidence="2 3">CCFEE 5522</strain>
    </source>
</reference>
<feature type="region of interest" description="Disordered" evidence="1">
    <location>
        <begin position="1062"/>
        <end position="1092"/>
    </location>
</feature>
<feature type="compositionally biased region" description="Basic and acidic residues" evidence="1">
    <location>
        <begin position="27"/>
        <end position="56"/>
    </location>
</feature>
<gene>
    <name evidence="2" type="ORF">LTR36_009794</name>
</gene>
<organism evidence="2 3">
    <name type="scientific">Oleoguttula mirabilis</name>
    <dbReference type="NCBI Taxonomy" id="1507867"/>
    <lineage>
        <taxon>Eukaryota</taxon>
        <taxon>Fungi</taxon>
        <taxon>Dikarya</taxon>
        <taxon>Ascomycota</taxon>
        <taxon>Pezizomycotina</taxon>
        <taxon>Dothideomycetes</taxon>
        <taxon>Dothideomycetidae</taxon>
        <taxon>Mycosphaerellales</taxon>
        <taxon>Teratosphaeriaceae</taxon>
        <taxon>Oleoguttula</taxon>
    </lineage>
</organism>
<evidence type="ECO:0000256" key="1">
    <source>
        <dbReference type="SAM" id="MobiDB-lite"/>
    </source>
</evidence>
<accession>A0AAV9J5K8</accession>
<sequence>MATVCAGNACADKLQQWNEHVALAKVGSEKERSSEKRSAGQADASERPMKVRRVEGEPALSYTRGQSHALPVQRPQQTQEGTASQLSVAEICRLLHARARTDAVLTAALNNLANGHASPEESQLYHRVWDEIKRGRREIPVTYREGTRPEQATKVGAGPAEPVSQLKQNILSAPIRKTSVDDELYSTIAPGRVISKALTVPEHQWTRRKDCVPDILALRLHRDDGFRARMRRIQAYTAGGLDKMEYDLAVNHAVSMLRQAGQQVPQYQKAMATSPEGERNVGGVQSTGEQAPLCGPSVASKKNDLPADIADAHRIVIVRTALAKVGKGYASASQPLITAFAARIIVVGGFAAVITAIASGAATTDQTKALRRAVVSMEADVRPPLPGSMPSPMQSAIEALTLLAAEAGKHVDEGTLVGAMACKARSDAEFIKAERGLLVQKALKASDYYRRKDEQALIDRLVAAIEKNFAGFEDSARVVGSITSTPAEKDLFQATVAQEVGVLRAAITGRKAEEWSIPTIHPHAIHNYMGTNMSIYVFAKHALTRASDPEDVDDEYSPFIVDALAKMVRRDTLLEDLVELVGSARAVKSEIWRFHDVVDRAAATLNPASSSKGTSSAKVLADGALTLLLSGNHEDPDPMVTKLAAAARLDPALRRWVDHAALGGSKLALVGAFQSRVGRLLGDMTAVETGRWRGAAYSDYSNGDDDTVPATLKQDTHGPGWRAAHAREAADHNSIVRPRLTREPIDELTVADMATLQTLAMRARVTLAVPALPSSDLVRSIVAKARAEAGFAEVLDHVAGAAGHILPDQDQLRIFKAYTDGVTRLLEADKDPQPTDIAVAVPERLDKEEWPLRFSWGYAKYNEQQARSIKGKASDSSRHLKATVRYRNHPDCGFDGYPHYHEVPYPLSLLPKATWEALDNNRPDGAVCSCCRRPHQLSAGQRKLFLVAQRLSWAAGTFGVKARSKNEETLWAVNYELGIEEPVMLSGEEIVFGGEQSGKNKWYPYQDKAEADLVMQIVEKADVLTETSWEAWKNLNDEQIRQGPAQAAESFGEEVFTISELPTRRSPHKSAPVKQESVLATPPSSAVQQKSSQVESAVCSSMTLAEMYSSLDRIERMAPMSARFLEAYAEKVHAEVCKQCWFEQTVAVDDGAEDVQD</sequence>
<comment type="caution">
    <text evidence="2">The sequence shown here is derived from an EMBL/GenBank/DDBJ whole genome shotgun (WGS) entry which is preliminary data.</text>
</comment>
<keyword evidence="3" id="KW-1185">Reference proteome</keyword>
<proteinExistence type="predicted"/>
<protein>
    <submittedName>
        <fullName evidence="2">Uncharacterized protein</fullName>
    </submittedName>
</protein>
<dbReference type="EMBL" id="JAVFHQ010000074">
    <property type="protein sequence ID" value="KAK4540129.1"/>
    <property type="molecule type" value="Genomic_DNA"/>
</dbReference>
<evidence type="ECO:0000313" key="3">
    <source>
        <dbReference type="Proteomes" id="UP001324427"/>
    </source>
</evidence>
<dbReference type="AlphaFoldDB" id="A0AAV9J5K8"/>